<sequence length="263" mass="28103">MSNLGLTILGFSIIFISTTLGSALVFFFKKEVSGKINTLFLGFAAGIMIAASIWSLLVPSIEEGTNTYGSYGFIPAVIGFILGGLFLVIIDKIVPHFHKATNEEEGLKNHLKKPLKMFLAVTIHNIPEGLSVGFAFGAASIAGDHASFISALTLALGIAIQNFPEGAAVSLPLVRETQSKFKSFMYGTLSGVVEPIFAIVGYFLASSISIAQPWFLAFAAGAMIFVVVEDLIPETHLSEHPHLGTWGLMIGFALMMMLDVTLG</sequence>
<dbReference type="GO" id="GO:0005886">
    <property type="term" value="C:plasma membrane"/>
    <property type="evidence" value="ECO:0007669"/>
    <property type="project" value="UniProtKB-SubCell"/>
</dbReference>
<dbReference type="PANTHER" id="PTHR11040:SF211">
    <property type="entry name" value="ZINC TRANSPORTER ZIP11"/>
    <property type="match status" value="1"/>
</dbReference>
<evidence type="ECO:0000256" key="6">
    <source>
        <dbReference type="ARBA" id="ARBA00022989"/>
    </source>
</evidence>
<dbReference type="Proteomes" id="UP000823613">
    <property type="component" value="Unassembled WGS sequence"/>
</dbReference>
<organism evidence="9 10">
    <name type="scientific">Candidatus Onthovivens merdipullorum</name>
    <dbReference type="NCBI Taxonomy" id="2840889"/>
    <lineage>
        <taxon>Bacteria</taxon>
        <taxon>Bacillati</taxon>
        <taxon>Bacillota</taxon>
        <taxon>Bacilli</taxon>
        <taxon>Bacillales</taxon>
        <taxon>Candidatus Onthovivens</taxon>
    </lineage>
</organism>
<name>A0A9D9DKD0_9BACL</name>
<evidence type="ECO:0000256" key="1">
    <source>
        <dbReference type="ARBA" id="ARBA00004651"/>
    </source>
</evidence>
<feature type="transmembrane region" description="Helical" evidence="8">
    <location>
        <begin position="211"/>
        <end position="231"/>
    </location>
</feature>
<dbReference type="EMBL" id="JADIMY010000117">
    <property type="protein sequence ID" value="MBO8428041.1"/>
    <property type="molecule type" value="Genomic_DNA"/>
</dbReference>
<keyword evidence="4 8" id="KW-0812">Transmembrane</keyword>
<dbReference type="InterPro" id="IPR003689">
    <property type="entry name" value="ZIP"/>
</dbReference>
<evidence type="ECO:0000256" key="5">
    <source>
        <dbReference type="ARBA" id="ARBA00022833"/>
    </source>
</evidence>
<reference evidence="9" key="2">
    <citation type="journal article" date="2021" name="PeerJ">
        <title>Extensive microbial diversity within the chicken gut microbiome revealed by metagenomics and culture.</title>
        <authorList>
            <person name="Gilroy R."/>
            <person name="Ravi A."/>
            <person name="Getino M."/>
            <person name="Pursley I."/>
            <person name="Horton D.L."/>
            <person name="Alikhan N.F."/>
            <person name="Baker D."/>
            <person name="Gharbi K."/>
            <person name="Hall N."/>
            <person name="Watson M."/>
            <person name="Adriaenssens E.M."/>
            <person name="Foster-Nyarko E."/>
            <person name="Jarju S."/>
            <person name="Secka A."/>
            <person name="Antonio M."/>
            <person name="Oren A."/>
            <person name="Chaudhuri R.R."/>
            <person name="La Ragione R."/>
            <person name="Hildebrand F."/>
            <person name="Pallen M.J."/>
        </authorList>
    </citation>
    <scope>NUCLEOTIDE SEQUENCE</scope>
    <source>
        <strain evidence="9">11159</strain>
    </source>
</reference>
<evidence type="ECO:0000256" key="4">
    <source>
        <dbReference type="ARBA" id="ARBA00022692"/>
    </source>
</evidence>
<keyword evidence="7 8" id="KW-0472">Membrane</keyword>
<feature type="transmembrane region" description="Helical" evidence="8">
    <location>
        <begin position="145"/>
        <end position="163"/>
    </location>
</feature>
<reference evidence="9" key="1">
    <citation type="submission" date="2020-10" db="EMBL/GenBank/DDBJ databases">
        <authorList>
            <person name="Gilroy R."/>
        </authorList>
    </citation>
    <scope>NUCLEOTIDE SEQUENCE</scope>
    <source>
        <strain evidence="9">11159</strain>
    </source>
</reference>
<evidence type="ECO:0000256" key="3">
    <source>
        <dbReference type="ARBA" id="ARBA00022475"/>
    </source>
</evidence>
<evidence type="ECO:0000256" key="2">
    <source>
        <dbReference type="ARBA" id="ARBA00006939"/>
    </source>
</evidence>
<dbReference type="AlphaFoldDB" id="A0A9D9DKD0"/>
<comment type="caution">
    <text evidence="9">The sequence shown here is derived from an EMBL/GenBank/DDBJ whole genome shotgun (WGS) entry which is preliminary data.</text>
</comment>
<feature type="transmembrane region" description="Helical" evidence="8">
    <location>
        <begin position="6"/>
        <end position="27"/>
    </location>
</feature>
<evidence type="ECO:0000313" key="10">
    <source>
        <dbReference type="Proteomes" id="UP000823613"/>
    </source>
</evidence>
<accession>A0A9D9DKD0</accession>
<evidence type="ECO:0000256" key="8">
    <source>
        <dbReference type="SAM" id="Phobius"/>
    </source>
</evidence>
<dbReference type="Pfam" id="PF02535">
    <property type="entry name" value="Zip"/>
    <property type="match status" value="2"/>
</dbReference>
<proteinExistence type="inferred from homology"/>
<dbReference type="PANTHER" id="PTHR11040">
    <property type="entry name" value="ZINC/IRON TRANSPORTER"/>
    <property type="match status" value="1"/>
</dbReference>
<feature type="transmembrane region" description="Helical" evidence="8">
    <location>
        <begin position="69"/>
        <end position="90"/>
    </location>
</feature>
<keyword evidence="3" id="KW-1003">Cell membrane</keyword>
<protein>
    <submittedName>
        <fullName evidence="9">ZIP family metal transporter</fullName>
    </submittedName>
</protein>
<feature type="transmembrane region" description="Helical" evidence="8">
    <location>
        <begin position="184"/>
        <end position="205"/>
    </location>
</feature>
<gene>
    <name evidence="9" type="ORF">IAC58_05830</name>
</gene>
<feature type="transmembrane region" description="Helical" evidence="8">
    <location>
        <begin position="117"/>
        <end position="139"/>
    </location>
</feature>
<feature type="transmembrane region" description="Helical" evidence="8">
    <location>
        <begin position="243"/>
        <end position="262"/>
    </location>
</feature>
<evidence type="ECO:0000313" key="9">
    <source>
        <dbReference type="EMBL" id="MBO8428041.1"/>
    </source>
</evidence>
<keyword evidence="6 8" id="KW-1133">Transmembrane helix</keyword>
<dbReference type="GO" id="GO:0005385">
    <property type="term" value="F:zinc ion transmembrane transporter activity"/>
    <property type="evidence" value="ECO:0007669"/>
    <property type="project" value="TreeGrafter"/>
</dbReference>
<evidence type="ECO:0000256" key="7">
    <source>
        <dbReference type="ARBA" id="ARBA00023136"/>
    </source>
</evidence>
<comment type="subcellular location">
    <subcellularLocation>
        <location evidence="1">Cell membrane</location>
        <topology evidence="1">Multi-pass membrane protein</topology>
    </subcellularLocation>
</comment>
<comment type="similarity">
    <text evidence="2">Belongs to the ZIP transporter (TC 2.A.5) family.</text>
</comment>
<feature type="transmembrane region" description="Helical" evidence="8">
    <location>
        <begin position="39"/>
        <end position="57"/>
    </location>
</feature>
<keyword evidence="5" id="KW-0862">Zinc</keyword>